<dbReference type="Gene3D" id="1.10.287.1490">
    <property type="match status" value="1"/>
</dbReference>
<reference evidence="2" key="1">
    <citation type="submission" date="2022-08" db="EMBL/GenBank/DDBJ databases">
        <title>Draft genome sequencing of Roseisolibacter agri AW1220.</title>
        <authorList>
            <person name="Tobiishi Y."/>
            <person name="Tonouchi A."/>
        </authorList>
    </citation>
    <scope>NUCLEOTIDE SEQUENCE</scope>
    <source>
        <strain evidence="2">AW1220</strain>
    </source>
</reference>
<keyword evidence="1" id="KW-0175">Coiled coil</keyword>
<gene>
    <name evidence="2" type="ORF">rosag_39540</name>
</gene>
<sequence>MNDQLDALLALQTADDGIQALEGRLAALAPRLGRLDAERQAADKAVASAQAALERESERHAHLSERAGEFRRMNERAVGQLDMVRKARDASAAGAQVDVTRRALADAESELHAAGQRLATLQSTLDSAQQRTGSIDAEQAPARDELRVEREGIDRELADARAARASLARAVEPRLLMKYERVRGRRHGPAVFPLHHFTCGNCDTAIPTQRRAGMAAGNIEVCESCGVLLYAAPATANASGAH</sequence>
<dbReference type="EMBL" id="BRXS01000006">
    <property type="protein sequence ID" value="GLC27441.1"/>
    <property type="molecule type" value="Genomic_DNA"/>
</dbReference>
<feature type="coiled-coil region" evidence="1">
    <location>
        <begin position="104"/>
        <end position="163"/>
    </location>
</feature>
<comment type="caution">
    <text evidence="2">The sequence shown here is derived from an EMBL/GenBank/DDBJ whole genome shotgun (WGS) entry which is preliminary data.</text>
</comment>
<evidence type="ECO:0000256" key="1">
    <source>
        <dbReference type="SAM" id="Coils"/>
    </source>
</evidence>
<name>A0AA37QEL0_9BACT</name>
<dbReference type="Proteomes" id="UP001161325">
    <property type="component" value="Unassembled WGS sequence"/>
</dbReference>
<accession>A0AA37QEL0</accession>
<protein>
    <recommendedName>
        <fullName evidence="4">C4-type zinc ribbon domain-containing protein</fullName>
    </recommendedName>
</protein>
<organism evidence="2 3">
    <name type="scientific">Roseisolibacter agri</name>
    <dbReference type="NCBI Taxonomy" id="2014610"/>
    <lineage>
        <taxon>Bacteria</taxon>
        <taxon>Pseudomonadati</taxon>
        <taxon>Gemmatimonadota</taxon>
        <taxon>Gemmatimonadia</taxon>
        <taxon>Gemmatimonadales</taxon>
        <taxon>Gemmatimonadaceae</taxon>
        <taxon>Roseisolibacter</taxon>
    </lineage>
</organism>
<dbReference type="AlphaFoldDB" id="A0AA37QEL0"/>
<keyword evidence="3" id="KW-1185">Reference proteome</keyword>
<evidence type="ECO:0008006" key="4">
    <source>
        <dbReference type="Google" id="ProtNLM"/>
    </source>
</evidence>
<proteinExistence type="predicted"/>
<evidence type="ECO:0000313" key="2">
    <source>
        <dbReference type="EMBL" id="GLC27441.1"/>
    </source>
</evidence>
<evidence type="ECO:0000313" key="3">
    <source>
        <dbReference type="Proteomes" id="UP001161325"/>
    </source>
</evidence>
<dbReference type="RefSeq" id="WP_284351880.1">
    <property type="nucleotide sequence ID" value="NZ_BRXS01000006.1"/>
</dbReference>
<feature type="coiled-coil region" evidence="1">
    <location>
        <begin position="39"/>
        <end position="66"/>
    </location>
</feature>